<gene>
    <name evidence="1" type="ORF">MNBD_BACTEROID01-2932</name>
</gene>
<organism evidence="1">
    <name type="scientific">hydrothermal vent metagenome</name>
    <dbReference type="NCBI Taxonomy" id="652676"/>
    <lineage>
        <taxon>unclassified sequences</taxon>
        <taxon>metagenomes</taxon>
        <taxon>ecological metagenomes</taxon>
    </lineage>
</organism>
<accession>A0A3B0U977</accession>
<dbReference type="GO" id="GO:0032259">
    <property type="term" value="P:methylation"/>
    <property type="evidence" value="ECO:0007669"/>
    <property type="project" value="UniProtKB-KW"/>
</dbReference>
<dbReference type="PANTHER" id="PTHR46111:SF2">
    <property type="entry name" value="SAM-DEPENDENT METHYLTRANSFERASE"/>
    <property type="match status" value="1"/>
</dbReference>
<reference evidence="1" key="1">
    <citation type="submission" date="2018-06" db="EMBL/GenBank/DDBJ databases">
        <authorList>
            <person name="Zhirakovskaya E."/>
        </authorList>
    </citation>
    <scope>NUCLEOTIDE SEQUENCE</scope>
</reference>
<dbReference type="InterPro" id="IPR035996">
    <property type="entry name" value="4pyrrol_Methylase_sf"/>
</dbReference>
<keyword evidence="1" id="KW-0808">Transferase</keyword>
<dbReference type="EMBL" id="UOEP01000228">
    <property type="protein sequence ID" value="VAW24923.1"/>
    <property type="molecule type" value="Genomic_DNA"/>
</dbReference>
<keyword evidence="1" id="KW-0489">Methyltransferase</keyword>
<dbReference type="SUPFAM" id="SSF53790">
    <property type="entry name" value="Tetrapyrrole methylase"/>
    <property type="match status" value="1"/>
</dbReference>
<dbReference type="InterPro" id="IPR014776">
    <property type="entry name" value="4pyrrole_Mease_sub2"/>
</dbReference>
<sequence length="233" mass="25999">MPKLYLIPNVLSEAPWDTALPNSIHSACTGLKYFIVENVRTARRFLKKLDQGINIDELTFYELNKRTSEEEKQQSIAPLLKGYDMGIISEAGCPGVADPGAEIVKLAHAKGIRVVPLVGPSSILLAMMASGMNGQNFAFTGYIPVKPNQRAKRIKQLEKLVLFENQSQLFIETPYRNNQLLNDLLKYCNNSTLLCIACDLTSETEFIATKSIAGWKKNKPDLNKRPAIFILGR</sequence>
<dbReference type="AlphaFoldDB" id="A0A3B0U977"/>
<dbReference type="InterPro" id="IPR014777">
    <property type="entry name" value="4pyrrole_Mease_sub1"/>
</dbReference>
<dbReference type="InterPro" id="IPR008189">
    <property type="entry name" value="rRNA_ssu_MeTfrase_I"/>
</dbReference>
<protein>
    <submittedName>
        <fullName evidence="1">Tetrapyrrole (Corrin-Porphyrin) methylase family protein</fullName>
    </submittedName>
</protein>
<name>A0A3B0U977_9ZZZZ</name>
<evidence type="ECO:0000313" key="1">
    <source>
        <dbReference type="EMBL" id="VAW24923.1"/>
    </source>
</evidence>
<dbReference type="Gene3D" id="3.40.1010.10">
    <property type="entry name" value="Cobalt-precorrin-4 Transmethylase, Domain 1"/>
    <property type="match status" value="1"/>
</dbReference>
<proteinExistence type="predicted"/>
<dbReference type="Gene3D" id="3.30.950.10">
    <property type="entry name" value="Methyltransferase, Cobalt-precorrin-4 Transmethylase, Domain 2"/>
    <property type="match status" value="1"/>
</dbReference>
<dbReference type="PIRSF" id="PIRSF005917">
    <property type="entry name" value="MTase_YraL"/>
    <property type="match status" value="1"/>
</dbReference>
<dbReference type="GO" id="GO:0008168">
    <property type="term" value="F:methyltransferase activity"/>
    <property type="evidence" value="ECO:0007669"/>
    <property type="project" value="UniProtKB-KW"/>
</dbReference>
<dbReference type="PANTHER" id="PTHR46111">
    <property type="entry name" value="RIBOSOMAL RNA SMALL SUBUNIT METHYLTRANSFERASE I"/>
    <property type="match status" value="1"/>
</dbReference>
<dbReference type="CDD" id="cd11649">
    <property type="entry name" value="RsmI_like"/>
    <property type="match status" value="1"/>
</dbReference>